<comment type="caution">
    <text evidence="2">The sequence shown here is derived from an EMBL/GenBank/DDBJ whole genome shotgun (WGS) entry which is preliminary data.</text>
</comment>
<accession>A0A1V2TM91</accession>
<dbReference type="RefSeq" id="WP_077114590.1">
    <property type="nucleotide sequence ID" value="NZ_MUKP01000010.1"/>
</dbReference>
<evidence type="ECO:0000256" key="1">
    <source>
        <dbReference type="SAM" id="MobiDB-lite"/>
    </source>
</evidence>
<feature type="compositionally biased region" description="Pro residues" evidence="1">
    <location>
        <begin position="57"/>
        <end position="79"/>
    </location>
</feature>
<evidence type="ECO:0000313" key="3">
    <source>
        <dbReference type="Proteomes" id="UP000188836"/>
    </source>
</evidence>
<proteinExistence type="predicted"/>
<protein>
    <submittedName>
        <fullName evidence="2">Uncharacterized protein</fullName>
    </submittedName>
</protein>
<reference evidence="2 3" key="1">
    <citation type="journal article" date="2016" name="Antonie Van Leeuwenhoek">
        <title>Nocardia donostiensis sp. nov., isolated from human respiratory specimens.</title>
        <authorList>
            <person name="Ercibengoa M."/>
            <person name="Bell M."/>
            <person name="Marimon J.M."/>
            <person name="Humrighouse B."/>
            <person name="Klenk H.P."/>
            <person name="Potter G."/>
            <person name="Perez-Trallero E."/>
        </authorList>
    </citation>
    <scope>NUCLEOTIDE SEQUENCE [LARGE SCALE GENOMIC DNA]</scope>
    <source>
        <strain evidence="2 3">X1655</strain>
    </source>
</reference>
<feature type="compositionally biased region" description="Polar residues" evidence="1">
    <location>
        <begin position="97"/>
        <end position="106"/>
    </location>
</feature>
<dbReference type="Proteomes" id="UP000188836">
    <property type="component" value="Unassembled WGS sequence"/>
</dbReference>
<gene>
    <name evidence="2" type="ORF">B0T46_01540</name>
</gene>
<organism evidence="2 3">
    <name type="scientific">Nocardia donostiensis</name>
    <dbReference type="NCBI Taxonomy" id="1538463"/>
    <lineage>
        <taxon>Bacteria</taxon>
        <taxon>Bacillati</taxon>
        <taxon>Actinomycetota</taxon>
        <taxon>Actinomycetes</taxon>
        <taxon>Mycobacteriales</taxon>
        <taxon>Nocardiaceae</taxon>
        <taxon>Nocardia</taxon>
    </lineage>
</organism>
<dbReference type="OrthoDB" id="4571262at2"/>
<feature type="region of interest" description="Disordered" evidence="1">
    <location>
        <begin position="21"/>
        <end position="115"/>
    </location>
</feature>
<dbReference type="AlphaFoldDB" id="A0A1V2TM91"/>
<keyword evidence="3" id="KW-1185">Reference proteome</keyword>
<evidence type="ECO:0000313" key="2">
    <source>
        <dbReference type="EMBL" id="ONM50609.1"/>
    </source>
</evidence>
<sequence>MASLSEWWSRVAQRITIALGKGAGSAKDLPGGTASNLRGVATEKVNNDGDLAKGMPQLPPAPVRQALPPPDPTPAPAPEPAAVQTRTENRDIPPATLENSLTNLAPGSNERLSRFGPGNGFSGVYHPESGKILAYPSGDTRYIDSGERPANLLTRFGGHADVNDIFCDLTGFNHRDNVGFVALLRDDGSLGCRWNSASVNGENPSFPGTAVPDEIRPGLMKALQESTGRNVESDT</sequence>
<name>A0A1V2TM91_9NOCA</name>
<dbReference type="EMBL" id="MUMY01000001">
    <property type="protein sequence ID" value="ONM50609.1"/>
    <property type="molecule type" value="Genomic_DNA"/>
</dbReference>